<dbReference type="CDD" id="cd01095">
    <property type="entry name" value="Nitrilotriacetate_monoxgenase"/>
    <property type="match status" value="1"/>
</dbReference>
<evidence type="ECO:0000313" key="8">
    <source>
        <dbReference type="Proteomes" id="UP000662986"/>
    </source>
</evidence>
<proteinExistence type="inferred from homology"/>
<feature type="domain" description="Luciferase-like" evidence="6">
    <location>
        <begin position="24"/>
        <end position="390"/>
    </location>
</feature>
<evidence type="ECO:0000256" key="5">
    <source>
        <dbReference type="ARBA" id="ARBA00033748"/>
    </source>
</evidence>
<protein>
    <submittedName>
        <fullName evidence="7">LLM class flavin-dependent oxidoreductase</fullName>
    </submittedName>
</protein>
<evidence type="ECO:0000313" key="7">
    <source>
        <dbReference type="EMBL" id="QSE90531.1"/>
    </source>
</evidence>
<dbReference type="RefSeq" id="WP_206006964.1">
    <property type="nucleotide sequence ID" value="NZ_CP070619.1"/>
</dbReference>
<organism evidence="7 8">
    <name type="scientific">Rhodococcus pseudokoreensis</name>
    <dbReference type="NCBI Taxonomy" id="2811421"/>
    <lineage>
        <taxon>Bacteria</taxon>
        <taxon>Bacillati</taxon>
        <taxon>Actinomycetota</taxon>
        <taxon>Actinomycetes</taxon>
        <taxon>Mycobacteriales</taxon>
        <taxon>Nocardiaceae</taxon>
        <taxon>Rhodococcus</taxon>
    </lineage>
</organism>
<accession>A0A974ZU58</accession>
<dbReference type="EMBL" id="CP070619">
    <property type="protein sequence ID" value="QSE90531.1"/>
    <property type="molecule type" value="Genomic_DNA"/>
</dbReference>
<dbReference type="InterPro" id="IPR016215">
    <property type="entry name" value="NTA_MOA"/>
</dbReference>
<keyword evidence="4" id="KW-0503">Monooxygenase</keyword>
<dbReference type="PANTHER" id="PTHR30011">
    <property type="entry name" value="ALKANESULFONATE MONOOXYGENASE-RELATED"/>
    <property type="match status" value="1"/>
</dbReference>
<name>A0A974ZU58_9NOCA</name>
<evidence type="ECO:0000256" key="4">
    <source>
        <dbReference type="ARBA" id="ARBA00023033"/>
    </source>
</evidence>
<dbReference type="InterPro" id="IPR011251">
    <property type="entry name" value="Luciferase-like_dom"/>
</dbReference>
<reference evidence="7 8" key="2">
    <citation type="journal article" date="2022" name="Arch. Microbiol.">
        <title>Rhodococcus pseudokoreensis sp. nov. isolated from the rhizosphere of young M26 apple rootstocks.</title>
        <authorList>
            <person name="Kampfer P."/>
            <person name="Glaeser S.P."/>
            <person name="Blom J."/>
            <person name="Wolf J."/>
            <person name="Benning S."/>
            <person name="Schloter M."/>
            <person name="Neumann-Schaal M."/>
        </authorList>
    </citation>
    <scope>NUCLEOTIDE SEQUENCE [LARGE SCALE GENOMIC DNA]</scope>
    <source>
        <strain evidence="7 8">R79</strain>
    </source>
</reference>
<keyword evidence="3" id="KW-0560">Oxidoreductase</keyword>
<evidence type="ECO:0000259" key="6">
    <source>
        <dbReference type="Pfam" id="PF00296"/>
    </source>
</evidence>
<dbReference type="Gene3D" id="3.20.20.30">
    <property type="entry name" value="Luciferase-like domain"/>
    <property type="match status" value="1"/>
</dbReference>
<comment type="similarity">
    <text evidence="5">Belongs to the NtaA/SnaA/DszA monooxygenase family.</text>
</comment>
<keyword evidence="2" id="KW-0288">FMN</keyword>
<dbReference type="InterPro" id="IPR036661">
    <property type="entry name" value="Luciferase-like_sf"/>
</dbReference>
<evidence type="ECO:0000256" key="2">
    <source>
        <dbReference type="ARBA" id="ARBA00022643"/>
    </source>
</evidence>
<dbReference type="SUPFAM" id="SSF51679">
    <property type="entry name" value="Bacterial luciferase-like"/>
    <property type="match status" value="1"/>
</dbReference>
<keyword evidence="8" id="KW-1185">Reference proteome</keyword>
<evidence type="ECO:0000256" key="3">
    <source>
        <dbReference type="ARBA" id="ARBA00023002"/>
    </source>
</evidence>
<reference evidence="7 8" key="1">
    <citation type="journal article" date="2021" name="Microbiol. Resour. Announc.">
        <title>Complete Genome Sequences of Two Rhodococcus sp. Strains with Large and Linear Chromosomes, Isolated from Apple Rhizosphere.</title>
        <authorList>
            <person name="Benning S."/>
            <person name="Brugnone N."/>
            <person name="Siani R."/>
            <person name="Kublik S."/>
            <person name="Schloter M."/>
            <person name="Rad V."/>
        </authorList>
    </citation>
    <scope>NUCLEOTIDE SEQUENCE [LARGE SCALE GENOMIC DNA]</scope>
    <source>
        <strain evidence="7 8">R79</strain>
    </source>
</reference>
<dbReference type="PANTHER" id="PTHR30011:SF16">
    <property type="entry name" value="C2H2 FINGER DOMAIN TRANSCRIPTION FACTOR (EUROFUNG)-RELATED"/>
    <property type="match status" value="1"/>
</dbReference>
<dbReference type="NCBIfam" id="TIGR03860">
    <property type="entry name" value="FMN_nitrolo"/>
    <property type="match status" value="1"/>
</dbReference>
<sequence>MTYTQPKQMHLGVVLSPTTAHVAGWRHPDAISNAGATFEQLRQIVDDASRAKFDFAFLADELCAPDATDEILSRDPVVYQFEPLTLMSALAVTTKEIGLVATQTTTYNEPYHIARKLASIDNLSGGRCGWNVVTSYVPAEARNFNLSEHVTYENRYERAREFCEVTAGLWDSWTDDAFVLDKESGRYFDPERIRRLNHEGKHFKVAGPLNVVRSPQGHPVIVQAGSSEHGLDLAADVAEMVFTAQRNLDGAVAFNKGLRERAERRGRDANSFRVIAGVYPVIGGTMEEAKRKYSELQDLIHSEIGLARLSQLLDFDVTNLPLDGPLPDNIPVTNAYRSRQELIINMAREGNMTLRELYKEVMSAYGHRIVIGTPETVADSLQEWHAAGASDGFMIMPAFLPTGLTDFVDGVVPELRKRDLFRTEYEGNTLRSHLGIARPDVPSGDPALV</sequence>
<dbReference type="Pfam" id="PF00296">
    <property type="entry name" value="Bac_luciferase"/>
    <property type="match status" value="1"/>
</dbReference>
<gene>
    <name evidence="7" type="ORF">JWS13_18830</name>
</gene>
<dbReference type="PIRSF" id="PIRSF000337">
    <property type="entry name" value="NTA_MOA"/>
    <property type="match status" value="1"/>
</dbReference>
<evidence type="ECO:0000256" key="1">
    <source>
        <dbReference type="ARBA" id="ARBA00022630"/>
    </source>
</evidence>
<dbReference type="InterPro" id="IPR051260">
    <property type="entry name" value="Diverse_substr_monoxygenases"/>
</dbReference>
<dbReference type="Proteomes" id="UP000662986">
    <property type="component" value="Chromosome"/>
</dbReference>
<keyword evidence="1" id="KW-0285">Flavoprotein</keyword>